<dbReference type="PANTHER" id="PTHR15289:SF3">
    <property type="entry name" value="TASTIN"/>
    <property type="match status" value="1"/>
</dbReference>
<dbReference type="PANTHER" id="PTHR15289">
    <property type="entry name" value="TASTIN"/>
    <property type="match status" value="1"/>
</dbReference>
<protein>
    <submittedName>
        <fullName evidence="3">Uncharacterized protein LOC105897315 isoform X3</fullName>
    </submittedName>
</protein>
<name>A0A6P8FEF0_CLUHA</name>
<evidence type="ECO:0000313" key="3">
    <source>
        <dbReference type="RefSeq" id="XP_031421617.1"/>
    </source>
</evidence>
<evidence type="ECO:0000256" key="1">
    <source>
        <dbReference type="SAM" id="MobiDB-lite"/>
    </source>
</evidence>
<dbReference type="InterPro" id="IPR026133">
    <property type="entry name" value="Tastin"/>
</dbReference>
<dbReference type="Proteomes" id="UP000515152">
    <property type="component" value="Chromosome 4"/>
</dbReference>
<feature type="compositionally biased region" description="Basic and acidic residues" evidence="1">
    <location>
        <begin position="1"/>
        <end position="10"/>
    </location>
</feature>
<dbReference type="AlphaFoldDB" id="A0A6P8FEF0"/>
<gene>
    <name evidence="3" type="primary">LOC105897315</name>
</gene>
<accession>A0A6P8FEF0</accession>
<evidence type="ECO:0000313" key="2">
    <source>
        <dbReference type="Proteomes" id="UP000515152"/>
    </source>
</evidence>
<feature type="region of interest" description="Disordered" evidence="1">
    <location>
        <begin position="572"/>
        <end position="619"/>
    </location>
</feature>
<dbReference type="RefSeq" id="XP_031421617.1">
    <property type="nucleotide sequence ID" value="XM_031565757.2"/>
</dbReference>
<dbReference type="GeneID" id="105897315"/>
<sequence>MLKTHNEHCKAPGSVKVSKSSTFHHGSKRGVENQDPSAPERGAITANKLKGVSRLPVLVKSLQLPATTDPTQMKWQERPLLGKEKRKKACTKPQPFNLSQPRVSRLGTLKQEPASLGNTGTLRTLPTTRPARPRPAKTQSTLHPKPKTGTAVPVRTKPAEPGTFCGASKNIGSLPAQTSNPLNGATVDQCHNVLSRLGHGGSTTKKQTFHGEPDSLPTLRCAVPESHATDKTATLLDVFKDISTHLSGISLASSKHAASALDDGLSEACGHNTPFRTPRSHAAPQRVAVKTKSQTAHPTPGFCKPGNTTDGFCPDPSALRSILQSEGVSASGLQGTAPRPSFCPSGRATSVYLPQRVSVLKSAQRKKAESNTGKAQTFLPDPAALGSILRNEGVQPGGHLGGATPSGRATSIYTAQRVPVTKSRAEIIAASLGPVRSSPSLTPAVKWTPLRVPNTKPQSTKRLLSVYRTPKFSGSPGLRGVQPPSAELPAHKEDDVVQTLFKEQEEEEKMEDDDEEPQTVPELEAEAKPLVTEEAEMAGPQQAEETGSRGPFLQAVHRESVIMLCSGQNLFRQTPARGTTPATDTQAPSSTTKPHCPSTRPVGTLPGPLQQPSGSKVTTNLESTVPTKVTSLCRKRAALELRRRLPALEELFLDEECATYMSQPQYCAALPRCSNPVANRLLFQDSTCFLPIGQLTSPSPTSCAV</sequence>
<reference evidence="3" key="1">
    <citation type="submission" date="2025-08" db="UniProtKB">
        <authorList>
            <consortium name="RefSeq"/>
        </authorList>
    </citation>
    <scope>IDENTIFICATION</scope>
</reference>
<feature type="compositionally biased region" description="Low complexity" evidence="1">
    <location>
        <begin position="121"/>
        <end position="130"/>
    </location>
</feature>
<keyword evidence="2" id="KW-1185">Reference proteome</keyword>
<feature type="region of interest" description="Disordered" evidence="1">
    <location>
        <begin position="112"/>
        <end position="162"/>
    </location>
</feature>
<organism evidence="2 3">
    <name type="scientific">Clupea harengus</name>
    <name type="common">Atlantic herring</name>
    <dbReference type="NCBI Taxonomy" id="7950"/>
    <lineage>
        <taxon>Eukaryota</taxon>
        <taxon>Metazoa</taxon>
        <taxon>Chordata</taxon>
        <taxon>Craniata</taxon>
        <taxon>Vertebrata</taxon>
        <taxon>Euteleostomi</taxon>
        <taxon>Actinopterygii</taxon>
        <taxon>Neopterygii</taxon>
        <taxon>Teleostei</taxon>
        <taxon>Clupei</taxon>
        <taxon>Clupeiformes</taxon>
        <taxon>Clupeoidei</taxon>
        <taxon>Clupeidae</taxon>
        <taxon>Clupea</taxon>
    </lineage>
</organism>
<proteinExistence type="predicted"/>
<feature type="region of interest" description="Disordered" evidence="1">
    <location>
        <begin position="1"/>
        <end position="47"/>
    </location>
</feature>
<feature type="compositionally biased region" description="Polar residues" evidence="1">
    <location>
        <begin position="572"/>
        <end position="593"/>
    </location>
</feature>
<feature type="compositionally biased region" description="Polar residues" evidence="1">
    <location>
        <begin position="610"/>
        <end position="619"/>
    </location>
</feature>